<dbReference type="InterPro" id="IPR042099">
    <property type="entry name" value="ANL_N_sf"/>
</dbReference>
<dbReference type="InterPro" id="IPR020845">
    <property type="entry name" value="AMP-binding_CS"/>
</dbReference>
<dbReference type="GO" id="GO:0006631">
    <property type="term" value="P:fatty acid metabolic process"/>
    <property type="evidence" value="ECO:0007669"/>
    <property type="project" value="TreeGrafter"/>
</dbReference>
<dbReference type="Proteomes" id="UP000013015">
    <property type="component" value="Unassembled WGS sequence"/>
</dbReference>
<proteinExistence type="inferred from homology"/>
<feature type="domain" description="AMP-dependent synthetase/ligase" evidence="3">
    <location>
        <begin position="20"/>
        <end position="392"/>
    </location>
</feature>
<dbReference type="EMBL" id="AQHZ01000001">
    <property type="protein sequence ID" value="ENO19251.1"/>
    <property type="molecule type" value="Genomic_DNA"/>
</dbReference>
<dbReference type="Pfam" id="PF13193">
    <property type="entry name" value="AMP-binding_C"/>
    <property type="match status" value="1"/>
</dbReference>
<feature type="domain" description="AMP-binding enzyme C-terminal" evidence="4">
    <location>
        <begin position="442"/>
        <end position="517"/>
    </location>
</feature>
<name>N6X6F9_9ACTO</name>
<dbReference type="eggNOG" id="COG0318">
    <property type="taxonomic scope" value="Bacteria"/>
</dbReference>
<dbReference type="PROSITE" id="PS00455">
    <property type="entry name" value="AMP_BINDING"/>
    <property type="match status" value="1"/>
</dbReference>
<keyword evidence="2 5" id="KW-0436">Ligase</keyword>
<dbReference type="GO" id="GO:0031956">
    <property type="term" value="F:medium-chain fatty acid-CoA ligase activity"/>
    <property type="evidence" value="ECO:0007669"/>
    <property type="project" value="TreeGrafter"/>
</dbReference>
<accession>N6X6F9</accession>
<protein>
    <submittedName>
        <fullName evidence="5">Crotonobetaine/carnitine-CoA ligase</fullName>
    </submittedName>
</protein>
<evidence type="ECO:0000313" key="5">
    <source>
        <dbReference type="EMBL" id="ENO19251.1"/>
    </source>
</evidence>
<evidence type="ECO:0000256" key="1">
    <source>
        <dbReference type="ARBA" id="ARBA00006432"/>
    </source>
</evidence>
<dbReference type="Gene3D" id="3.30.300.30">
    <property type="match status" value="1"/>
</dbReference>
<dbReference type="InterPro" id="IPR045851">
    <property type="entry name" value="AMP-bd_C_sf"/>
</dbReference>
<reference evidence="5 6" key="1">
    <citation type="submission" date="2013-03" db="EMBL/GenBank/DDBJ databases">
        <title>Reference genome for the Human Microbiome Project.</title>
        <authorList>
            <person name="Aqrawi P."/>
            <person name="Ayvaz T."/>
            <person name="Bess C."/>
            <person name="Blankenburg K."/>
            <person name="Coyle M."/>
            <person name="Deng J."/>
            <person name="Forbes L."/>
            <person name="Fowler G."/>
            <person name="Francisco L."/>
            <person name="Fu Q."/>
            <person name="Gibbs R."/>
            <person name="Gross S."/>
            <person name="Gubbala S."/>
            <person name="Hale W."/>
            <person name="Hemphill L."/>
            <person name="Highlander S."/>
            <person name="Hirani K."/>
            <person name="Jackson L."/>
            <person name="Jakkamsetti A."/>
            <person name="Javaid M."/>
            <person name="Jayaseelan J.C."/>
            <person name="Jiang H."/>
            <person name="Joshi V."/>
            <person name="Korchina V."/>
            <person name="Kovar C."/>
            <person name="Lara F."/>
            <person name="Lee S."/>
            <person name="Liu Y."/>
            <person name="Mata R."/>
            <person name="Mathew T."/>
            <person name="Munidasa M."/>
            <person name="Muzny D."/>
            <person name="Nazareth L."/>
            <person name="Ngo R."/>
            <person name="Nguyen L."/>
            <person name="Nguyen N."/>
            <person name="Okwuonu G."/>
            <person name="Ongeri F."/>
            <person name="Palculict T."/>
            <person name="Patil S."/>
            <person name="Petrosino J."/>
            <person name="Pham C."/>
            <person name="Pham P."/>
            <person name="Pu L.-L."/>
            <person name="Qin X."/>
            <person name="Qu J."/>
            <person name="Reid J."/>
            <person name="Ross M."/>
            <person name="Ruth R."/>
            <person name="Saada N."/>
            <person name="San Lucas F."/>
            <person name="Santibanez J."/>
            <person name="Shang Y."/>
            <person name="Simmons D."/>
            <person name="Song X.-Z."/>
            <person name="Tang L.-Y."/>
            <person name="Thornton R."/>
            <person name="Warren J."/>
            <person name="Weissenberger G."/>
            <person name="Wilczek-Boney K."/>
            <person name="Worley K."/>
            <person name="Youmans B."/>
            <person name="Zhang J."/>
            <person name="Zhang L."/>
            <person name="Zhao Z."/>
            <person name="Zhou C."/>
            <person name="Zhu D."/>
            <person name="Zhu Y."/>
        </authorList>
    </citation>
    <scope>NUCLEOTIDE SEQUENCE [LARGE SCALE GENOMIC DNA]</scope>
    <source>
        <strain evidence="5 6">F0333</strain>
    </source>
</reference>
<dbReference type="PANTHER" id="PTHR43201">
    <property type="entry name" value="ACYL-COA SYNTHETASE"/>
    <property type="match status" value="1"/>
</dbReference>
<dbReference type="Pfam" id="PF00501">
    <property type="entry name" value="AMP-binding"/>
    <property type="match status" value="1"/>
</dbReference>
<dbReference type="SUPFAM" id="SSF56801">
    <property type="entry name" value="Acetyl-CoA synthetase-like"/>
    <property type="match status" value="1"/>
</dbReference>
<keyword evidence="6" id="KW-1185">Reference proteome</keyword>
<organism evidence="5 6">
    <name type="scientific">Schaalia cardiffensis F0333</name>
    <dbReference type="NCBI Taxonomy" id="888050"/>
    <lineage>
        <taxon>Bacteria</taxon>
        <taxon>Bacillati</taxon>
        <taxon>Actinomycetota</taxon>
        <taxon>Actinomycetes</taxon>
        <taxon>Actinomycetales</taxon>
        <taxon>Actinomycetaceae</taxon>
        <taxon>Schaalia</taxon>
    </lineage>
</organism>
<evidence type="ECO:0000313" key="6">
    <source>
        <dbReference type="Proteomes" id="UP000013015"/>
    </source>
</evidence>
<dbReference type="Gene3D" id="3.40.50.12780">
    <property type="entry name" value="N-terminal domain of ligase-like"/>
    <property type="match status" value="1"/>
</dbReference>
<evidence type="ECO:0000256" key="2">
    <source>
        <dbReference type="ARBA" id="ARBA00022598"/>
    </source>
</evidence>
<gene>
    <name evidence="5" type="primary">caiC</name>
    <name evidence="5" type="ORF">HMPREF9004_0170</name>
</gene>
<comment type="similarity">
    <text evidence="1">Belongs to the ATP-dependent AMP-binding enzyme family.</text>
</comment>
<evidence type="ECO:0000259" key="3">
    <source>
        <dbReference type="Pfam" id="PF00501"/>
    </source>
</evidence>
<comment type="caution">
    <text evidence="5">The sequence shown here is derived from an EMBL/GenBank/DDBJ whole genome shotgun (WGS) entry which is preliminary data.</text>
</comment>
<dbReference type="InterPro" id="IPR025110">
    <property type="entry name" value="AMP-bd_C"/>
</dbReference>
<dbReference type="AlphaFoldDB" id="N6X6F9"/>
<dbReference type="InterPro" id="IPR000873">
    <property type="entry name" value="AMP-dep_synth/lig_dom"/>
</dbReference>
<dbReference type="PATRIC" id="fig|888050.3.peg.169"/>
<evidence type="ECO:0000259" key="4">
    <source>
        <dbReference type="Pfam" id="PF13193"/>
    </source>
</evidence>
<dbReference type="HOGENOM" id="CLU_000022_59_0_11"/>
<dbReference type="STRING" id="888050.HMPREF9004_0170"/>
<dbReference type="PANTHER" id="PTHR43201:SF5">
    <property type="entry name" value="MEDIUM-CHAIN ACYL-COA LIGASE ACSF2, MITOCHONDRIAL"/>
    <property type="match status" value="1"/>
</dbReference>
<sequence>MAVTRSKIAPENTTVAQLWERQVKDRGEHEFLVFEDAYSHEIRRFTYREFDALVNKCANALTARGIGEKSQVALYLDNCIEFVECALALAKMGAVSVPVDATSAPFELGRILGLCQAQTLITCTKNLGEVRSNVPDTVKDIIVVIEGGNEDEGAFPDLPRLHELTRHEANTFTSNPRVQPQDVCEILFTSGTTSAPKGVMITHTNFVFSGDFVNWELDMNPEDRYMTSMVATRVNYQLSALAPVLTLGATLIMLSHYRASCFWRQARLHRATLVQGMAMIVATMLRQPVDPEERDHQVREMHYFLPLSTRDKETFEERFGVPLLNNYGSTECLIGAITDFPHGERRWPSIGKVGPGYKIRIVDDEGSDLPEGEVGELVLHGVPGVSLMAGYWDNPEATAEVLDEDGWYYTRDYAYVEDGWVYFVDRRVDLIKRSGESVSSAEVEGVIEDLPGVREVAVIGVPDGVRGQAVKAFIVAEANAALDAEAVIDHCAGRLAAFKVPSFVEFVEELPRGSYGKVQKHILANS</sequence>